<dbReference type="Proteomes" id="UP001161405">
    <property type="component" value="Unassembled WGS sequence"/>
</dbReference>
<dbReference type="Pfam" id="PF20082">
    <property type="entry name" value="DUF6476"/>
    <property type="match status" value="1"/>
</dbReference>
<accession>A0ABQ5UMY5</accession>
<gene>
    <name evidence="2" type="ORF">GCM10007879_04440</name>
</gene>
<evidence type="ECO:0000313" key="2">
    <source>
        <dbReference type="EMBL" id="GLQ16195.1"/>
    </source>
</evidence>
<keyword evidence="3" id="KW-1185">Reference proteome</keyword>
<comment type="caution">
    <text evidence="2">The sequence shown here is derived from an EMBL/GenBank/DDBJ whole genome shotgun (WGS) entry which is preliminary data.</text>
</comment>
<feature type="transmembrane region" description="Helical" evidence="1">
    <location>
        <begin position="31"/>
        <end position="51"/>
    </location>
</feature>
<keyword evidence="1" id="KW-1133">Transmembrane helix</keyword>
<dbReference type="EMBL" id="BSNI01000001">
    <property type="protein sequence ID" value="GLQ16195.1"/>
    <property type="molecule type" value="Genomic_DNA"/>
</dbReference>
<proteinExistence type="predicted"/>
<reference evidence="2" key="2">
    <citation type="submission" date="2023-01" db="EMBL/GenBank/DDBJ databases">
        <title>Draft genome sequence of Maritalea porphyrae strain NBRC 107169.</title>
        <authorList>
            <person name="Sun Q."/>
            <person name="Mori K."/>
        </authorList>
    </citation>
    <scope>NUCLEOTIDE SEQUENCE</scope>
    <source>
        <strain evidence="2">NBRC 107169</strain>
    </source>
</reference>
<evidence type="ECO:0008006" key="4">
    <source>
        <dbReference type="Google" id="ProtNLM"/>
    </source>
</evidence>
<reference evidence="2" key="1">
    <citation type="journal article" date="2014" name="Int. J. Syst. Evol. Microbiol.">
        <title>Complete genome of a new Firmicutes species belonging to the dominant human colonic microbiota ('Ruminococcus bicirculans') reveals two chromosomes and a selective capacity to utilize plant glucans.</title>
        <authorList>
            <consortium name="NISC Comparative Sequencing Program"/>
            <person name="Wegmann U."/>
            <person name="Louis P."/>
            <person name="Goesmann A."/>
            <person name="Henrissat B."/>
            <person name="Duncan S.H."/>
            <person name="Flint H.J."/>
        </authorList>
    </citation>
    <scope>NUCLEOTIDE SEQUENCE</scope>
    <source>
        <strain evidence="2">NBRC 107169</strain>
    </source>
</reference>
<sequence>MSADQPSNSTDENNELTPEAEAVINRARRSFGVSVLILMVGFMAVAGALVYRLNQKSSDEQYQAQSIGLPQGASVVSAVAQDGLITVTYKVGEATTIRIVNAKSGDVVRDIAIGAEVPLN</sequence>
<organism evidence="2 3">
    <name type="scientific">Maritalea porphyrae</name>
    <dbReference type="NCBI Taxonomy" id="880732"/>
    <lineage>
        <taxon>Bacteria</taxon>
        <taxon>Pseudomonadati</taxon>
        <taxon>Pseudomonadota</taxon>
        <taxon>Alphaproteobacteria</taxon>
        <taxon>Hyphomicrobiales</taxon>
        <taxon>Devosiaceae</taxon>
        <taxon>Maritalea</taxon>
    </lineage>
</organism>
<name>A0ABQ5UMY5_9HYPH</name>
<keyword evidence="1" id="KW-0472">Membrane</keyword>
<keyword evidence="1" id="KW-0812">Transmembrane</keyword>
<protein>
    <recommendedName>
        <fullName evidence="4">Fimbrial protein</fullName>
    </recommendedName>
</protein>
<dbReference type="RefSeq" id="WP_284361647.1">
    <property type="nucleotide sequence ID" value="NZ_BSNI01000001.1"/>
</dbReference>
<dbReference type="InterPro" id="IPR045519">
    <property type="entry name" value="DUF6476"/>
</dbReference>
<evidence type="ECO:0000256" key="1">
    <source>
        <dbReference type="SAM" id="Phobius"/>
    </source>
</evidence>
<evidence type="ECO:0000313" key="3">
    <source>
        <dbReference type="Proteomes" id="UP001161405"/>
    </source>
</evidence>